<dbReference type="RefSeq" id="WP_204708368.1">
    <property type="nucleotide sequence ID" value="NZ_JBHSZV010000062.1"/>
</dbReference>
<dbReference type="InterPro" id="IPR011010">
    <property type="entry name" value="DNA_brk_join_enz"/>
</dbReference>
<evidence type="ECO:0000256" key="1">
    <source>
        <dbReference type="ARBA" id="ARBA00023172"/>
    </source>
</evidence>
<evidence type="ECO:0000313" key="4">
    <source>
        <dbReference type="Proteomes" id="UP001596410"/>
    </source>
</evidence>
<dbReference type="SUPFAM" id="SSF56349">
    <property type="entry name" value="DNA breaking-rejoining enzymes"/>
    <property type="match status" value="1"/>
</dbReference>
<dbReference type="InterPro" id="IPR002104">
    <property type="entry name" value="Integrase_catalytic"/>
</dbReference>
<dbReference type="Pfam" id="PF00589">
    <property type="entry name" value="Phage_integrase"/>
    <property type="match status" value="1"/>
</dbReference>
<accession>A0ABW2ERI1</accession>
<gene>
    <name evidence="3" type="ORF">ACFQIC_19645</name>
</gene>
<keyword evidence="1" id="KW-0233">DNA recombination</keyword>
<reference evidence="4" key="1">
    <citation type="journal article" date="2019" name="Int. J. Syst. Evol. Microbiol.">
        <title>The Global Catalogue of Microorganisms (GCM) 10K type strain sequencing project: providing services to taxonomists for standard genome sequencing and annotation.</title>
        <authorList>
            <consortium name="The Broad Institute Genomics Platform"/>
            <consortium name="The Broad Institute Genome Sequencing Center for Infectious Disease"/>
            <person name="Wu L."/>
            <person name="Ma J."/>
        </authorList>
    </citation>
    <scope>NUCLEOTIDE SEQUENCE [LARGE SCALE GENOMIC DNA]</scope>
    <source>
        <strain evidence="4">CGMCC 4.1621</strain>
    </source>
</reference>
<name>A0ABW2ERI1_9BACI</name>
<dbReference type="Gene3D" id="1.10.443.10">
    <property type="entry name" value="Intergrase catalytic core"/>
    <property type="match status" value="1"/>
</dbReference>
<sequence length="90" mass="10322">MPKEIILLGLACDTYRLLKVYFITADVEYKGTHGFRHTHAVLLLEAGASIKYVSDRLEHKTIKTTADTYLDVTDKIEEDELQKFSAYVKK</sequence>
<dbReference type="InterPro" id="IPR013762">
    <property type="entry name" value="Integrase-like_cat_sf"/>
</dbReference>
<comment type="caution">
    <text evidence="3">The sequence shown here is derived from an EMBL/GenBank/DDBJ whole genome shotgun (WGS) entry which is preliminary data.</text>
</comment>
<protein>
    <submittedName>
        <fullName evidence="3">Tyrosine-type recombinase/integrase</fullName>
    </submittedName>
</protein>
<organism evidence="3 4">
    <name type="scientific">Halobacillus seohaensis</name>
    <dbReference type="NCBI Taxonomy" id="447421"/>
    <lineage>
        <taxon>Bacteria</taxon>
        <taxon>Bacillati</taxon>
        <taxon>Bacillota</taxon>
        <taxon>Bacilli</taxon>
        <taxon>Bacillales</taxon>
        <taxon>Bacillaceae</taxon>
        <taxon>Halobacillus</taxon>
    </lineage>
</organism>
<dbReference type="PROSITE" id="PS51898">
    <property type="entry name" value="TYR_RECOMBINASE"/>
    <property type="match status" value="1"/>
</dbReference>
<dbReference type="Proteomes" id="UP001596410">
    <property type="component" value="Unassembled WGS sequence"/>
</dbReference>
<keyword evidence="4" id="KW-1185">Reference proteome</keyword>
<proteinExistence type="predicted"/>
<evidence type="ECO:0000313" key="3">
    <source>
        <dbReference type="EMBL" id="MFC7064013.1"/>
    </source>
</evidence>
<evidence type="ECO:0000259" key="2">
    <source>
        <dbReference type="PROSITE" id="PS51898"/>
    </source>
</evidence>
<feature type="domain" description="Tyr recombinase" evidence="2">
    <location>
        <begin position="1"/>
        <end position="83"/>
    </location>
</feature>
<dbReference type="EMBL" id="JBHSZV010000062">
    <property type="protein sequence ID" value="MFC7064013.1"/>
    <property type="molecule type" value="Genomic_DNA"/>
</dbReference>